<proteinExistence type="predicted"/>
<sequence length="763" mass="84544">MERYEEFAEQGSAKEEIAHEAINHIISNYDAWLKGSIASRKASIHNIRNTLSSLLSSGSGTPERYIWHFGQMRILEQDTVIAELITQSSTPTINEVRLALDVYAGNSFWEMFTPQSQLNFLSNARATLAATIEALGGVTAMDLPYIDHVVDLEIAAHQGVSTKLHFDNTVPNLEDLAAKDGMWAATLAVLRQKMKMEAIHLVLGGKMGSDEYKNIRRKRTLLETVQAGTSQSIQSEHTELEASWSDEGPEIASDLSYHTPADGTESPTAQTSGSVDHLILPESEHSTNAARAPDFPTSRSKRSKLLSASAASSTEKTGDTLFWPPQSYPAPIDPSEINWSLNLYSGDVPTKFALEEARLLINDALTDSTISESSLPPCFGLLTMPEPPDWVNLLVNGKSCMSQRGHWVRKDIRREIPTLPTQYPKAVSEYSNANWSRLKATICVLHGVRPDYLADEVAVDADEFVADEKGRTKNARLLNYLRSEATKVTSRAALIINGWSVRDWKKALNELTPEQLLFNTTWDLLVYQGKIRQPGSDKLYDVPIPRKIPPFLAAILRQLGRKVPTLNWLYSKYPYLPRNGAVVTGQPLNADTTAEEWPENGSVSKDSLFGMVVKPVSASDFAAGGSMPKKLSNRGAREQAGARRKRKRSGPVEVVSHGENPGTPQQSLSTNTRSTSPNETTDNLSMASLNHRTDNDHAPSLITRGFNTFFHYQPHSQVYTQSLFGTTHPTTQNLVSQHYHLQQHDATQQPYGFSVRQVDSHTS</sequence>
<dbReference type="EMBL" id="MU007050">
    <property type="protein sequence ID" value="KAF2429028.1"/>
    <property type="molecule type" value="Genomic_DNA"/>
</dbReference>
<accession>A0A9P4NPB7</accession>
<keyword evidence="3" id="KW-1185">Reference proteome</keyword>
<feature type="region of interest" description="Disordered" evidence="1">
    <location>
        <begin position="225"/>
        <end position="322"/>
    </location>
</feature>
<feature type="compositionally biased region" description="Polar residues" evidence="1">
    <location>
        <begin position="662"/>
        <end position="685"/>
    </location>
</feature>
<reference evidence="2" key="1">
    <citation type="journal article" date="2020" name="Stud. Mycol.">
        <title>101 Dothideomycetes genomes: a test case for predicting lifestyles and emergence of pathogens.</title>
        <authorList>
            <person name="Haridas S."/>
            <person name="Albert R."/>
            <person name="Binder M."/>
            <person name="Bloem J."/>
            <person name="Labutti K."/>
            <person name="Salamov A."/>
            <person name="Andreopoulos B."/>
            <person name="Baker S."/>
            <person name="Barry K."/>
            <person name="Bills G."/>
            <person name="Bluhm B."/>
            <person name="Cannon C."/>
            <person name="Castanera R."/>
            <person name="Culley D."/>
            <person name="Daum C."/>
            <person name="Ezra D."/>
            <person name="Gonzalez J."/>
            <person name="Henrissat B."/>
            <person name="Kuo A."/>
            <person name="Liang C."/>
            <person name="Lipzen A."/>
            <person name="Lutzoni F."/>
            <person name="Magnuson J."/>
            <person name="Mondo S."/>
            <person name="Nolan M."/>
            <person name="Ohm R."/>
            <person name="Pangilinan J."/>
            <person name="Park H.-J."/>
            <person name="Ramirez L."/>
            <person name="Alfaro M."/>
            <person name="Sun H."/>
            <person name="Tritt A."/>
            <person name="Yoshinaga Y."/>
            <person name="Zwiers L.-H."/>
            <person name="Turgeon B."/>
            <person name="Goodwin S."/>
            <person name="Spatafora J."/>
            <person name="Crous P."/>
            <person name="Grigoriev I."/>
        </authorList>
    </citation>
    <scope>NUCLEOTIDE SEQUENCE</scope>
    <source>
        <strain evidence="2">CBS 130266</strain>
    </source>
</reference>
<evidence type="ECO:0000313" key="2">
    <source>
        <dbReference type="EMBL" id="KAF2429028.1"/>
    </source>
</evidence>
<organism evidence="2 3">
    <name type="scientific">Tothia fuscella</name>
    <dbReference type="NCBI Taxonomy" id="1048955"/>
    <lineage>
        <taxon>Eukaryota</taxon>
        <taxon>Fungi</taxon>
        <taxon>Dikarya</taxon>
        <taxon>Ascomycota</taxon>
        <taxon>Pezizomycotina</taxon>
        <taxon>Dothideomycetes</taxon>
        <taxon>Pleosporomycetidae</taxon>
        <taxon>Venturiales</taxon>
        <taxon>Cylindrosympodiaceae</taxon>
        <taxon>Tothia</taxon>
    </lineage>
</organism>
<dbReference type="Proteomes" id="UP000800235">
    <property type="component" value="Unassembled WGS sequence"/>
</dbReference>
<feature type="compositionally biased region" description="Polar residues" evidence="1">
    <location>
        <begin position="265"/>
        <end position="274"/>
    </location>
</feature>
<name>A0A9P4NPB7_9PEZI</name>
<evidence type="ECO:0000313" key="3">
    <source>
        <dbReference type="Proteomes" id="UP000800235"/>
    </source>
</evidence>
<comment type="caution">
    <text evidence="2">The sequence shown here is derived from an EMBL/GenBank/DDBJ whole genome shotgun (WGS) entry which is preliminary data.</text>
</comment>
<feature type="compositionally biased region" description="Polar residues" evidence="1">
    <location>
        <begin position="226"/>
        <end position="235"/>
    </location>
</feature>
<feature type="region of interest" description="Disordered" evidence="1">
    <location>
        <begin position="622"/>
        <end position="685"/>
    </location>
</feature>
<dbReference type="OrthoDB" id="3938150at2759"/>
<gene>
    <name evidence="2" type="ORF">EJ08DRAFT_661993</name>
</gene>
<protein>
    <submittedName>
        <fullName evidence="2">Uncharacterized protein</fullName>
    </submittedName>
</protein>
<dbReference type="AlphaFoldDB" id="A0A9P4NPB7"/>
<evidence type="ECO:0000256" key="1">
    <source>
        <dbReference type="SAM" id="MobiDB-lite"/>
    </source>
</evidence>